<protein>
    <recommendedName>
        <fullName evidence="1">Aminoglycoside phosphotransferase domain-containing protein</fullName>
    </recommendedName>
</protein>
<accession>A0A5C4JE44</accession>
<dbReference type="OrthoDB" id="3816435at2"/>
<organism evidence="2 3">
    <name type="scientific">Actinomadura soli</name>
    <dbReference type="NCBI Taxonomy" id="2508997"/>
    <lineage>
        <taxon>Bacteria</taxon>
        <taxon>Bacillati</taxon>
        <taxon>Actinomycetota</taxon>
        <taxon>Actinomycetes</taxon>
        <taxon>Streptosporangiales</taxon>
        <taxon>Thermomonosporaceae</taxon>
        <taxon>Actinomadura</taxon>
    </lineage>
</organism>
<dbReference type="AlphaFoldDB" id="A0A5C4JE44"/>
<reference evidence="2 3" key="1">
    <citation type="submission" date="2019-05" db="EMBL/GenBank/DDBJ databases">
        <title>Draft genome sequence of Actinomadura sp. 14C53.</title>
        <authorList>
            <person name="Saricaoglu S."/>
            <person name="Isik K."/>
        </authorList>
    </citation>
    <scope>NUCLEOTIDE SEQUENCE [LARGE SCALE GENOMIC DNA]</scope>
    <source>
        <strain evidence="2 3">14C53</strain>
    </source>
</reference>
<proteinExistence type="predicted"/>
<dbReference type="InterPro" id="IPR002575">
    <property type="entry name" value="Aminoglycoside_PTrfase"/>
</dbReference>
<comment type="caution">
    <text evidence="2">The sequence shown here is derived from an EMBL/GenBank/DDBJ whole genome shotgun (WGS) entry which is preliminary data.</text>
</comment>
<evidence type="ECO:0000313" key="3">
    <source>
        <dbReference type="Proteomes" id="UP000309174"/>
    </source>
</evidence>
<dbReference type="Pfam" id="PF01636">
    <property type="entry name" value="APH"/>
    <property type="match status" value="1"/>
</dbReference>
<gene>
    <name evidence="2" type="ORF">ETD83_12395</name>
</gene>
<evidence type="ECO:0000313" key="2">
    <source>
        <dbReference type="EMBL" id="TMR02447.1"/>
    </source>
</evidence>
<dbReference type="SUPFAM" id="SSF56112">
    <property type="entry name" value="Protein kinase-like (PK-like)"/>
    <property type="match status" value="1"/>
</dbReference>
<dbReference type="Proteomes" id="UP000309174">
    <property type="component" value="Unassembled WGS sequence"/>
</dbReference>
<dbReference type="InterPro" id="IPR011009">
    <property type="entry name" value="Kinase-like_dom_sf"/>
</dbReference>
<dbReference type="Gene3D" id="3.90.1200.10">
    <property type="match status" value="1"/>
</dbReference>
<evidence type="ECO:0000259" key="1">
    <source>
        <dbReference type="Pfam" id="PF01636"/>
    </source>
</evidence>
<keyword evidence="3" id="KW-1185">Reference proteome</keyword>
<name>A0A5C4JE44_9ACTN</name>
<dbReference type="EMBL" id="VCKW01000050">
    <property type="protein sequence ID" value="TMR02447.1"/>
    <property type="molecule type" value="Genomic_DNA"/>
</dbReference>
<feature type="domain" description="Aminoglycoside phosphotransferase" evidence="1">
    <location>
        <begin position="6"/>
        <end position="79"/>
    </location>
</feature>
<sequence>MTAHGHRLAEAEQVLTHYDFWSGNVLWDDGALTGVIDWPGASRAPRGFDVGWCRLDLVLLHGPRTVETFTNAYQNAAGRPILDLPLWDVFALTNSHHAVETWPPNYHDLGRTDLTAEDLRERHTAWTDQRLPLCP</sequence>